<sequence length="75" mass="7786">MRELNNKEIEGVSGGSLTSLILDFFKGLGTSSTSTEKTDWVRPESIPAANPINGTAFGMGIVGIVAAVAFGMLIV</sequence>
<dbReference type="Proteomes" id="UP000245996">
    <property type="component" value="Unassembled WGS sequence"/>
</dbReference>
<evidence type="ECO:0000313" key="3">
    <source>
        <dbReference type="Proteomes" id="UP000245996"/>
    </source>
</evidence>
<organism evidence="2 3">
    <name type="scientific">Enterobacter agglomerans</name>
    <name type="common">Erwinia herbicola</name>
    <name type="synonym">Pantoea agglomerans</name>
    <dbReference type="NCBI Taxonomy" id="549"/>
    <lineage>
        <taxon>Bacteria</taxon>
        <taxon>Pseudomonadati</taxon>
        <taxon>Pseudomonadota</taxon>
        <taxon>Gammaproteobacteria</taxon>
        <taxon>Enterobacterales</taxon>
        <taxon>Erwiniaceae</taxon>
        <taxon>Pantoea</taxon>
        <taxon>Pantoea agglomerans group</taxon>
    </lineage>
</organism>
<dbReference type="EMBL" id="QGHE01000012">
    <property type="protein sequence ID" value="PWJ75889.1"/>
    <property type="molecule type" value="Genomic_DNA"/>
</dbReference>
<proteinExistence type="predicted"/>
<comment type="caution">
    <text evidence="2">The sequence shown here is derived from an EMBL/GenBank/DDBJ whole genome shotgun (WGS) entry which is preliminary data.</text>
</comment>
<name>A0ABD6XLB6_ENTAG</name>
<evidence type="ECO:0000256" key="1">
    <source>
        <dbReference type="SAM" id="Phobius"/>
    </source>
</evidence>
<dbReference type="AlphaFoldDB" id="A0ABD6XLB6"/>
<evidence type="ECO:0008006" key="4">
    <source>
        <dbReference type="Google" id="ProtNLM"/>
    </source>
</evidence>
<protein>
    <recommendedName>
        <fullName evidence="4">Bacteriocin</fullName>
    </recommendedName>
</protein>
<keyword evidence="1" id="KW-1133">Transmembrane helix</keyword>
<keyword evidence="1" id="KW-0812">Transmembrane</keyword>
<feature type="transmembrane region" description="Helical" evidence="1">
    <location>
        <begin position="52"/>
        <end position="74"/>
    </location>
</feature>
<evidence type="ECO:0000313" key="2">
    <source>
        <dbReference type="EMBL" id="PWJ75889.1"/>
    </source>
</evidence>
<reference evidence="2 3" key="1">
    <citation type="submission" date="2018-05" db="EMBL/GenBank/DDBJ databases">
        <title>Genomic Encyclopedia of Type Strains, Phase IV (KMG-V): Genome sequencing to study the core and pangenomes of soil and plant-associated prokaryotes.</title>
        <authorList>
            <person name="Whitman W."/>
        </authorList>
    </citation>
    <scope>NUCLEOTIDE SEQUENCE [LARGE SCALE GENOMIC DNA]</scope>
    <source>
        <strain evidence="2 3">PNG 92-11</strain>
    </source>
</reference>
<accession>A0ABD6XLB6</accession>
<keyword evidence="1" id="KW-0472">Membrane</keyword>
<gene>
    <name evidence="2" type="ORF">C7430_11277</name>
</gene>
<dbReference type="RefSeq" id="WP_109653698.1">
    <property type="nucleotide sequence ID" value="NZ_CP134726.1"/>
</dbReference>